<dbReference type="Pfam" id="PF00654">
    <property type="entry name" value="Voltage_CLC"/>
    <property type="match status" value="1"/>
</dbReference>
<dbReference type="Gene3D" id="1.10.3080.10">
    <property type="entry name" value="Clc chloride channel"/>
    <property type="match status" value="1"/>
</dbReference>
<dbReference type="InterPro" id="IPR006037">
    <property type="entry name" value="RCK_C"/>
</dbReference>
<dbReference type="Gene3D" id="3.30.70.1450">
    <property type="entry name" value="Regulator of K+ conductance, C-terminal domain"/>
    <property type="match status" value="1"/>
</dbReference>
<evidence type="ECO:0000313" key="10">
    <source>
        <dbReference type="EMBL" id="MDA3731760.1"/>
    </source>
</evidence>
<protein>
    <submittedName>
        <fullName evidence="10">Chloride channel protein</fullName>
    </submittedName>
</protein>
<feature type="transmembrane region" description="Helical" evidence="8">
    <location>
        <begin position="184"/>
        <end position="204"/>
    </location>
</feature>
<dbReference type="CDD" id="cd01031">
    <property type="entry name" value="EriC"/>
    <property type="match status" value="1"/>
</dbReference>
<dbReference type="SUPFAM" id="SSF116726">
    <property type="entry name" value="TrkA C-terminal domain-like"/>
    <property type="match status" value="1"/>
</dbReference>
<evidence type="ECO:0000313" key="11">
    <source>
        <dbReference type="Proteomes" id="UP001169242"/>
    </source>
</evidence>
<comment type="subcellular location">
    <subcellularLocation>
        <location evidence="1">Membrane</location>
        <topology evidence="1">Multi-pass membrane protein</topology>
    </subcellularLocation>
</comment>
<sequence>MLQSKTLKINKPTLIGLSILVGLGVGVITVCYRLVLEYAEHFVFWIVKMIKEQGIVNIGIWFLILIVLSVLVARCVKECKSISGSGIPQVKGLLQGCFNQKWLPTLCMKFIGGALTAAGGLSVGREGPSIQLGACVGQGISKKAKVSSQEEKFLIAGGASAGLAAAFNAPLAGVLFIFEEIFKYFSPLILLVSMSAAVIADFISKQVFGLKPIFNFNLGIFPLKDYILLVVLGILIGACGVLYNQTLLWIQQKYKLVTWLKGYAKFMIPFILAGILGIVCPLVLGGGHAIVEILNLNTALWLMIMLVIIKFLFSLICFGAGVPGGIFFPLLIIGGLIGGIFGKVCILYLGVDPSLFYHFVIVAMAGYFTAIVRAPITGIVLIAEMTGSFINFLPLTVVSVIAYSVAEGLKSAPIYDSLLENQLAGQDLGIDEEEHEEKVILTTIVKHGSRMCGKEVREIEWPKRSLLLTVERMGNTMVPNGKMKIEVEDVLQVVTDLNNEWEARKQLECWTKE</sequence>
<organism evidence="10 11">
    <name type="scientific">Holtiella tumoricola</name>
    <dbReference type="NCBI Taxonomy" id="3018743"/>
    <lineage>
        <taxon>Bacteria</taxon>
        <taxon>Bacillati</taxon>
        <taxon>Bacillota</taxon>
        <taxon>Clostridia</taxon>
        <taxon>Lachnospirales</taxon>
        <taxon>Cellulosilyticaceae</taxon>
        <taxon>Holtiella</taxon>
    </lineage>
</organism>
<comment type="caution">
    <text evidence="10">The sequence shown here is derived from an EMBL/GenBank/DDBJ whole genome shotgun (WGS) entry which is preliminary data.</text>
</comment>
<dbReference type="Pfam" id="PF02080">
    <property type="entry name" value="TrkA_C"/>
    <property type="match status" value="1"/>
</dbReference>
<dbReference type="Proteomes" id="UP001169242">
    <property type="component" value="Unassembled WGS sequence"/>
</dbReference>
<evidence type="ECO:0000256" key="8">
    <source>
        <dbReference type="SAM" id="Phobius"/>
    </source>
</evidence>
<keyword evidence="7" id="KW-0868">Chloride</keyword>
<evidence type="ECO:0000256" key="4">
    <source>
        <dbReference type="ARBA" id="ARBA00022989"/>
    </source>
</evidence>
<dbReference type="SUPFAM" id="SSF81340">
    <property type="entry name" value="Clc chloride channel"/>
    <property type="match status" value="1"/>
</dbReference>
<evidence type="ECO:0000256" key="7">
    <source>
        <dbReference type="ARBA" id="ARBA00023214"/>
    </source>
</evidence>
<keyword evidence="4 8" id="KW-1133">Transmembrane helix</keyword>
<feature type="domain" description="RCK C-terminal" evidence="9">
    <location>
        <begin position="428"/>
        <end position="510"/>
    </location>
</feature>
<dbReference type="PRINTS" id="PR00762">
    <property type="entry name" value="CLCHANNEL"/>
</dbReference>
<dbReference type="PANTHER" id="PTHR45711:SF6">
    <property type="entry name" value="CHLORIDE CHANNEL PROTEIN"/>
    <property type="match status" value="1"/>
</dbReference>
<feature type="transmembrane region" description="Helical" evidence="8">
    <location>
        <begin position="263"/>
        <end position="287"/>
    </location>
</feature>
<feature type="transmembrane region" description="Helical" evidence="8">
    <location>
        <begin position="153"/>
        <end position="178"/>
    </location>
</feature>
<proteinExistence type="predicted"/>
<keyword evidence="2" id="KW-0813">Transport</keyword>
<dbReference type="InterPro" id="IPR014743">
    <property type="entry name" value="Cl-channel_core"/>
</dbReference>
<reference evidence="10" key="1">
    <citation type="journal article" date="2023" name="Int. J. Syst. Evol. Microbiol.">
        <title>&lt;i&gt;Holtiella tumoricola&lt;/i&gt; gen. nov. sp. nov., isolated from a human clinical sample.</title>
        <authorList>
            <person name="Allen-Vercoe E."/>
            <person name="Daigneault M.C."/>
            <person name="Vancuren S.J."/>
            <person name="Cochrane K."/>
            <person name="O'Neal L.L."/>
            <person name="Sankaranarayanan K."/>
            <person name="Lawson P.A."/>
        </authorList>
    </citation>
    <scope>NUCLEOTIDE SEQUENCE</scope>
    <source>
        <strain evidence="10">CC70A</strain>
    </source>
</reference>
<feature type="transmembrane region" description="Helical" evidence="8">
    <location>
        <begin position="356"/>
        <end position="383"/>
    </location>
</feature>
<evidence type="ECO:0000256" key="3">
    <source>
        <dbReference type="ARBA" id="ARBA00022692"/>
    </source>
</evidence>
<dbReference type="RefSeq" id="WP_053983549.1">
    <property type="nucleotide sequence ID" value="NZ_JAQIFT010000040.1"/>
</dbReference>
<name>A0AA42DMK5_9FIRM</name>
<evidence type="ECO:0000256" key="5">
    <source>
        <dbReference type="ARBA" id="ARBA00023065"/>
    </source>
</evidence>
<feature type="transmembrane region" description="Helical" evidence="8">
    <location>
        <begin position="389"/>
        <end position="406"/>
    </location>
</feature>
<evidence type="ECO:0000256" key="2">
    <source>
        <dbReference type="ARBA" id="ARBA00022448"/>
    </source>
</evidence>
<dbReference type="PANTHER" id="PTHR45711">
    <property type="entry name" value="CHLORIDE CHANNEL PROTEIN"/>
    <property type="match status" value="1"/>
</dbReference>
<feature type="transmembrane region" description="Helical" evidence="8">
    <location>
        <begin position="327"/>
        <end position="349"/>
    </location>
</feature>
<dbReference type="AlphaFoldDB" id="A0AA42DMK5"/>
<feature type="transmembrane region" description="Helical" evidence="8">
    <location>
        <begin position="12"/>
        <end position="35"/>
    </location>
</feature>
<feature type="transmembrane region" description="Helical" evidence="8">
    <location>
        <begin position="299"/>
        <end position="321"/>
    </location>
</feature>
<dbReference type="InterPro" id="IPR036721">
    <property type="entry name" value="RCK_C_sf"/>
</dbReference>
<keyword evidence="3 8" id="KW-0812">Transmembrane</keyword>
<accession>A0AA42DMK5</accession>
<evidence type="ECO:0000259" key="9">
    <source>
        <dbReference type="PROSITE" id="PS51202"/>
    </source>
</evidence>
<feature type="transmembrane region" description="Helical" evidence="8">
    <location>
        <begin position="55"/>
        <end position="73"/>
    </location>
</feature>
<dbReference type="GO" id="GO:0005886">
    <property type="term" value="C:plasma membrane"/>
    <property type="evidence" value="ECO:0007669"/>
    <property type="project" value="TreeGrafter"/>
</dbReference>
<keyword evidence="6 8" id="KW-0472">Membrane</keyword>
<gene>
    <name evidence="10" type="ORF">PBV87_09750</name>
</gene>
<dbReference type="InterPro" id="IPR001807">
    <property type="entry name" value="ClC"/>
</dbReference>
<dbReference type="GO" id="GO:0006813">
    <property type="term" value="P:potassium ion transport"/>
    <property type="evidence" value="ECO:0007669"/>
    <property type="project" value="InterPro"/>
</dbReference>
<dbReference type="PROSITE" id="PS51202">
    <property type="entry name" value="RCK_C"/>
    <property type="match status" value="1"/>
</dbReference>
<feature type="transmembrane region" description="Helical" evidence="8">
    <location>
        <begin position="225"/>
        <end position="243"/>
    </location>
</feature>
<dbReference type="GO" id="GO:0008324">
    <property type="term" value="F:monoatomic cation transmembrane transporter activity"/>
    <property type="evidence" value="ECO:0007669"/>
    <property type="project" value="InterPro"/>
</dbReference>
<evidence type="ECO:0000256" key="1">
    <source>
        <dbReference type="ARBA" id="ARBA00004141"/>
    </source>
</evidence>
<dbReference type="GO" id="GO:0005247">
    <property type="term" value="F:voltage-gated chloride channel activity"/>
    <property type="evidence" value="ECO:0007669"/>
    <property type="project" value="TreeGrafter"/>
</dbReference>
<keyword evidence="5" id="KW-0406">Ion transport</keyword>
<dbReference type="EMBL" id="JAQIFT010000040">
    <property type="protein sequence ID" value="MDA3731760.1"/>
    <property type="molecule type" value="Genomic_DNA"/>
</dbReference>
<evidence type="ECO:0000256" key="6">
    <source>
        <dbReference type="ARBA" id="ARBA00023136"/>
    </source>
</evidence>
<keyword evidence="11" id="KW-1185">Reference proteome</keyword>